<dbReference type="GeneID" id="20202195"/>
<evidence type="ECO:0000313" key="1">
    <source>
        <dbReference type="EMBL" id="ESO10185.1"/>
    </source>
</evidence>
<dbReference type="EMBL" id="AMQM01002891">
    <property type="status" value="NOT_ANNOTATED_CDS"/>
    <property type="molecule type" value="Genomic_DNA"/>
</dbReference>
<organism evidence="2 3">
    <name type="scientific">Helobdella robusta</name>
    <name type="common">Californian leech</name>
    <dbReference type="NCBI Taxonomy" id="6412"/>
    <lineage>
        <taxon>Eukaryota</taxon>
        <taxon>Metazoa</taxon>
        <taxon>Spiralia</taxon>
        <taxon>Lophotrochozoa</taxon>
        <taxon>Annelida</taxon>
        <taxon>Clitellata</taxon>
        <taxon>Hirudinea</taxon>
        <taxon>Rhynchobdellida</taxon>
        <taxon>Glossiphoniidae</taxon>
        <taxon>Helobdella</taxon>
    </lineage>
</organism>
<proteinExistence type="predicted"/>
<reference evidence="3" key="1">
    <citation type="submission" date="2012-12" db="EMBL/GenBank/DDBJ databases">
        <authorList>
            <person name="Hellsten U."/>
            <person name="Grimwood J."/>
            <person name="Chapman J.A."/>
            <person name="Shapiro H."/>
            <person name="Aerts A."/>
            <person name="Otillar R.P."/>
            <person name="Terry A.Y."/>
            <person name="Boore J.L."/>
            <person name="Simakov O."/>
            <person name="Marletaz F."/>
            <person name="Cho S.-J."/>
            <person name="Edsinger-Gonzales E."/>
            <person name="Havlak P."/>
            <person name="Kuo D.-H."/>
            <person name="Larsson T."/>
            <person name="Lv J."/>
            <person name="Arendt D."/>
            <person name="Savage R."/>
            <person name="Osoegawa K."/>
            <person name="de Jong P."/>
            <person name="Lindberg D.R."/>
            <person name="Seaver E.C."/>
            <person name="Weisblat D.A."/>
            <person name="Putnam N.H."/>
            <person name="Grigoriev I.V."/>
            <person name="Rokhsar D.S."/>
        </authorList>
    </citation>
    <scope>NUCLEOTIDE SEQUENCE</scope>
</reference>
<dbReference type="EMBL" id="KB095905">
    <property type="protein sequence ID" value="ESO10185.1"/>
    <property type="molecule type" value="Genomic_DNA"/>
</dbReference>
<dbReference type="EnsemblMetazoa" id="HelroT168057">
    <property type="protein sequence ID" value="HelroP168057"/>
    <property type="gene ID" value="HelroG168057"/>
</dbReference>
<accession>T1F045</accession>
<reference evidence="1 3" key="2">
    <citation type="journal article" date="2013" name="Nature">
        <title>Insights into bilaterian evolution from three spiralian genomes.</title>
        <authorList>
            <person name="Simakov O."/>
            <person name="Marletaz F."/>
            <person name="Cho S.J."/>
            <person name="Edsinger-Gonzales E."/>
            <person name="Havlak P."/>
            <person name="Hellsten U."/>
            <person name="Kuo D.H."/>
            <person name="Larsson T."/>
            <person name="Lv J."/>
            <person name="Arendt D."/>
            <person name="Savage R."/>
            <person name="Osoegawa K."/>
            <person name="de Jong P."/>
            <person name="Grimwood J."/>
            <person name="Chapman J.A."/>
            <person name="Shapiro H."/>
            <person name="Aerts A."/>
            <person name="Otillar R.P."/>
            <person name="Terry A.Y."/>
            <person name="Boore J.L."/>
            <person name="Grigoriev I.V."/>
            <person name="Lindberg D.R."/>
            <person name="Seaver E.C."/>
            <person name="Weisblat D.A."/>
            <person name="Putnam N.H."/>
            <person name="Rokhsar D.S."/>
        </authorList>
    </citation>
    <scope>NUCLEOTIDE SEQUENCE</scope>
</reference>
<evidence type="ECO:0000313" key="2">
    <source>
        <dbReference type="EnsemblMetazoa" id="HelroP168057"/>
    </source>
</evidence>
<keyword evidence="3" id="KW-1185">Reference proteome</keyword>
<dbReference type="InParanoid" id="T1F045"/>
<reference evidence="2" key="3">
    <citation type="submission" date="2015-06" db="UniProtKB">
        <authorList>
            <consortium name="EnsemblMetazoa"/>
        </authorList>
    </citation>
    <scope>IDENTIFICATION</scope>
</reference>
<evidence type="ECO:0000313" key="3">
    <source>
        <dbReference type="Proteomes" id="UP000015101"/>
    </source>
</evidence>
<dbReference type="KEGG" id="hro:HELRODRAFT_168057"/>
<dbReference type="RefSeq" id="XP_009011999.1">
    <property type="nucleotide sequence ID" value="XM_009013751.1"/>
</dbReference>
<dbReference type="HOGENOM" id="CLU_2111460_0_0_1"/>
<sequence>MTLPVTIPRPTPVRIASATPVWLVFSRLTSTTINHFVSSNDGVAVKMPGVAAAVIMFECKEVLAYHMQRVAPSFSLNVKCHYEDFNNKMKKIVTNLLLSWYDYYYLVGKYRGSLH</sequence>
<name>T1F045_HELRO</name>
<protein>
    <submittedName>
        <fullName evidence="1 2">Uncharacterized protein</fullName>
    </submittedName>
</protein>
<dbReference type="CTD" id="20202195"/>
<dbReference type="Proteomes" id="UP000015101">
    <property type="component" value="Unassembled WGS sequence"/>
</dbReference>
<gene>
    <name evidence="2" type="primary">20202195</name>
    <name evidence="1" type="ORF">HELRODRAFT_168057</name>
</gene>
<dbReference type="AlphaFoldDB" id="T1F045"/>